<dbReference type="Pfam" id="PF09992">
    <property type="entry name" value="NAGPA"/>
    <property type="match status" value="1"/>
</dbReference>
<keyword evidence="2" id="KW-0326">Glycosidase</keyword>
<protein>
    <submittedName>
        <fullName evidence="2">Phosphodiester glycosidase family protein</fullName>
    </submittedName>
</protein>
<keyword evidence="2" id="KW-0378">Hydrolase</keyword>
<dbReference type="RefSeq" id="WP_313987248.1">
    <property type="nucleotide sequence ID" value="NZ_JASJOS010000018.1"/>
</dbReference>
<reference evidence="2" key="1">
    <citation type="submission" date="2023-05" db="EMBL/GenBank/DDBJ databases">
        <authorList>
            <person name="Zhang X."/>
        </authorList>
    </citation>
    <scope>NUCLEOTIDE SEQUENCE</scope>
    <source>
        <strain evidence="2">YF14B1</strain>
    </source>
</reference>
<evidence type="ECO:0000313" key="2">
    <source>
        <dbReference type="EMBL" id="MDJ1485126.1"/>
    </source>
</evidence>
<proteinExistence type="predicted"/>
<gene>
    <name evidence="2" type="ORF">QNI16_31800</name>
</gene>
<evidence type="ECO:0000313" key="3">
    <source>
        <dbReference type="Proteomes" id="UP001241110"/>
    </source>
</evidence>
<dbReference type="GO" id="GO:0016798">
    <property type="term" value="F:hydrolase activity, acting on glycosyl bonds"/>
    <property type="evidence" value="ECO:0007669"/>
    <property type="project" value="UniProtKB-KW"/>
</dbReference>
<comment type="caution">
    <text evidence="2">The sequence shown here is derived from an EMBL/GenBank/DDBJ whole genome shotgun (WGS) entry which is preliminary data.</text>
</comment>
<accession>A0AAE3QXP1</accession>
<dbReference type="Proteomes" id="UP001241110">
    <property type="component" value="Unassembled WGS sequence"/>
</dbReference>
<dbReference type="AlphaFoldDB" id="A0AAE3QXP1"/>
<name>A0AAE3QXP1_9BACT</name>
<dbReference type="EMBL" id="JASJOS010000018">
    <property type="protein sequence ID" value="MDJ1485126.1"/>
    <property type="molecule type" value="Genomic_DNA"/>
</dbReference>
<feature type="domain" description="Phosphodiester glycosidase" evidence="1">
    <location>
        <begin position="64"/>
        <end position="218"/>
    </location>
</feature>
<evidence type="ECO:0000259" key="1">
    <source>
        <dbReference type="Pfam" id="PF09992"/>
    </source>
</evidence>
<sequence>MRLISYLLVFLLCISWTTSHWYEESLITYTADPAKIQLFWKDNEGQYLRSIGRLESWITSQKKKLIFATNGGMYESDGTPVGLFIQNSKVVKPLNQKEVLKNGSAIPNFYLKPNGVFYIDKAGKAFVTETSKFILSKQIQWATQSGPMLVTNGAIHPVFQKGSPNQVIRSGVGILPNGKVLFAISRTPMNFYDFALYFQQQGCANALFLDGFVSRMYLPEKGVRQTDGNFGVIVGVAE</sequence>
<organism evidence="2 3">
    <name type="scientific">Xanthocytophaga flava</name>
    <dbReference type="NCBI Taxonomy" id="3048013"/>
    <lineage>
        <taxon>Bacteria</taxon>
        <taxon>Pseudomonadati</taxon>
        <taxon>Bacteroidota</taxon>
        <taxon>Cytophagia</taxon>
        <taxon>Cytophagales</taxon>
        <taxon>Rhodocytophagaceae</taxon>
        <taxon>Xanthocytophaga</taxon>
    </lineage>
</organism>
<dbReference type="InterPro" id="IPR018711">
    <property type="entry name" value="NAGPA"/>
</dbReference>